<feature type="compositionally biased region" description="Basic and acidic residues" evidence="1">
    <location>
        <begin position="187"/>
        <end position="197"/>
    </location>
</feature>
<dbReference type="AlphaFoldDB" id="A0A402DUG5"/>
<proteinExistence type="predicted"/>
<comment type="caution">
    <text evidence="2">The sequence shown here is derived from an EMBL/GenBank/DDBJ whole genome shotgun (WGS) entry which is preliminary data.</text>
</comment>
<reference evidence="2 3" key="1">
    <citation type="submission" date="2019-01" db="EMBL/GenBank/DDBJ databases">
        <title>Draft genome sequence of Cellulomonas takizawaensis strain TKZ-21.</title>
        <authorList>
            <person name="Yamamura H."/>
            <person name="Hayashi T."/>
            <person name="Hamada M."/>
            <person name="Serisawa Y."/>
            <person name="Matsuyama K."/>
            <person name="Nakagawa Y."/>
            <person name="Otoguro M."/>
            <person name="Yanagida F."/>
            <person name="Hayakawa M."/>
        </authorList>
    </citation>
    <scope>NUCLEOTIDE SEQUENCE [LARGE SCALE GENOMIC DNA]</scope>
    <source>
        <strain evidence="2 3">NBRC12680</strain>
    </source>
</reference>
<feature type="region of interest" description="Disordered" evidence="1">
    <location>
        <begin position="157"/>
        <end position="206"/>
    </location>
</feature>
<dbReference type="EMBL" id="BIMR01000243">
    <property type="protein sequence ID" value="GCE77738.1"/>
    <property type="molecule type" value="Genomic_DNA"/>
</dbReference>
<dbReference type="Proteomes" id="UP000289954">
    <property type="component" value="Unassembled WGS sequence"/>
</dbReference>
<feature type="compositionally biased region" description="Low complexity" evidence="1">
    <location>
        <begin position="159"/>
        <end position="171"/>
    </location>
</feature>
<evidence type="ECO:0000256" key="1">
    <source>
        <dbReference type="SAM" id="MobiDB-lite"/>
    </source>
</evidence>
<protein>
    <submittedName>
        <fullName evidence="2">Uncharacterized protein</fullName>
    </submittedName>
</protein>
<feature type="compositionally biased region" description="Polar residues" evidence="1">
    <location>
        <begin position="176"/>
        <end position="185"/>
    </location>
</feature>
<evidence type="ECO:0000313" key="2">
    <source>
        <dbReference type="EMBL" id="GCE77738.1"/>
    </source>
</evidence>
<evidence type="ECO:0000313" key="3">
    <source>
        <dbReference type="Proteomes" id="UP000289954"/>
    </source>
</evidence>
<name>A0A402DUG5_9CELL</name>
<sequence length="206" mass="19453">METTGAGAAGAGAAGAGAAGAGAGAGVERTVGAGIVPCAAGAGLADFAPGAGSVDLLDDTGRAAGAGEPHEPGVEVALATGPGCEVRAPGAGSDERTAGEGAAGPVVRGWLHVGTVGPLVTLVRDAGAIGTPGGVRTALDVPDDWAAARRSASRRLRRVAGAAGVGSVRSGPTTPPTRSGWTSSADVRGRGDPKDRGAPATAVTKP</sequence>
<gene>
    <name evidence="2" type="ORF">CBZ_27940</name>
</gene>
<organism evidence="2 3">
    <name type="scientific">Cellulomonas biazotea</name>
    <dbReference type="NCBI Taxonomy" id="1709"/>
    <lineage>
        <taxon>Bacteria</taxon>
        <taxon>Bacillati</taxon>
        <taxon>Actinomycetota</taxon>
        <taxon>Actinomycetes</taxon>
        <taxon>Micrococcales</taxon>
        <taxon>Cellulomonadaceae</taxon>
        <taxon>Cellulomonas</taxon>
    </lineage>
</organism>
<keyword evidence="3" id="KW-1185">Reference proteome</keyword>
<accession>A0A402DUG5</accession>